<accession>A0ABU9Y8X9</accession>
<dbReference type="Proteomes" id="UP001419910">
    <property type="component" value="Unassembled WGS sequence"/>
</dbReference>
<dbReference type="SUPFAM" id="SSF47090">
    <property type="entry name" value="PGBD-like"/>
    <property type="match status" value="1"/>
</dbReference>
<dbReference type="InterPro" id="IPR052354">
    <property type="entry name" value="Cell_Wall_Dynamics_Protein"/>
</dbReference>
<dbReference type="PANTHER" id="PTHR34408:SF1">
    <property type="entry name" value="GLYCOSYL HYDROLASE FAMILY 19 DOMAIN-CONTAINING PROTEIN HI_1415"/>
    <property type="match status" value="1"/>
</dbReference>
<name>A0ABU9Y8X9_9SPHN</name>
<dbReference type="Gene3D" id="1.10.530.10">
    <property type="match status" value="1"/>
</dbReference>
<evidence type="ECO:0000313" key="3">
    <source>
        <dbReference type="Proteomes" id="UP001419910"/>
    </source>
</evidence>
<dbReference type="SUPFAM" id="SSF53955">
    <property type="entry name" value="Lysozyme-like"/>
    <property type="match status" value="1"/>
</dbReference>
<dbReference type="EMBL" id="JBDIME010000026">
    <property type="protein sequence ID" value="MEN2792259.1"/>
    <property type="molecule type" value="Genomic_DNA"/>
</dbReference>
<dbReference type="InterPro" id="IPR023346">
    <property type="entry name" value="Lysozyme-like_dom_sf"/>
</dbReference>
<feature type="domain" description="Peptidoglycan binding-like" evidence="1">
    <location>
        <begin position="2"/>
        <end position="32"/>
    </location>
</feature>
<dbReference type="RefSeq" id="WP_343893034.1">
    <property type="nucleotide sequence ID" value="NZ_BAAAEH010000067.1"/>
</dbReference>
<proteinExistence type="predicted"/>
<protein>
    <submittedName>
        <fullName evidence="2">Peptidoglycan-binding protein</fullName>
    </submittedName>
</protein>
<keyword evidence="3" id="KW-1185">Reference proteome</keyword>
<comment type="caution">
    <text evidence="2">The sequence shown here is derived from an EMBL/GenBank/DDBJ whole genome shotgun (WGS) entry which is preliminary data.</text>
</comment>
<reference evidence="2 3" key="1">
    <citation type="submission" date="2024-05" db="EMBL/GenBank/DDBJ databases">
        <authorList>
            <person name="Liu Q."/>
            <person name="Xin Y.-H."/>
        </authorList>
    </citation>
    <scope>NUCLEOTIDE SEQUENCE [LARGE SCALE GENOMIC DNA]</scope>
    <source>
        <strain evidence="2 3">CGMCC 1.10181</strain>
    </source>
</reference>
<dbReference type="Pfam" id="PF01471">
    <property type="entry name" value="PG_binding_1"/>
    <property type="match status" value="1"/>
</dbReference>
<organism evidence="2 3">
    <name type="scientific">Sphingomonas oligophenolica</name>
    <dbReference type="NCBI Taxonomy" id="301154"/>
    <lineage>
        <taxon>Bacteria</taxon>
        <taxon>Pseudomonadati</taxon>
        <taxon>Pseudomonadota</taxon>
        <taxon>Alphaproteobacteria</taxon>
        <taxon>Sphingomonadales</taxon>
        <taxon>Sphingomonadaceae</taxon>
        <taxon>Sphingomonas</taxon>
    </lineage>
</organism>
<gene>
    <name evidence="2" type="ORF">ABC974_21690</name>
</gene>
<dbReference type="InterPro" id="IPR036365">
    <property type="entry name" value="PGBD-like_sf"/>
</dbReference>
<sequence>MDVKRLQQRLADAGFYRQPIDGAIGRGTYAALFSYMARVDLGDRGIAIGSGCAANLAGAKINTELRLAHFLAQTATETGGYKSLEEQLGYTAAGLMATFPKYFPTLQSTTGFVMKPEAVALRVYSDRLGNGPAATGDGWDFRGRGLIQLTGRANYEARGEEANLPLETMPELAADPATSVRLACLFWTSRAINAAADADDVVKVRKLVNGGSTGLDDARIHLARAKKLLLP</sequence>
<evidence type="ECO:0000259" key="1">
    <source>
        <dbReference type="Pfam" id="PF01471"/>
    </source>
</evidence>
<dbReference type="InterPro" id="IPR002477">
    <property type="entry name" value="Peptidoglycan-bd-like"/>
</dbReference>
<evidence type="ECO:0000313" key="2">
    <source>
        <dbReference type="EMBL" id="MEN2792259.1"/>
    </source>
</evidence>
<dbReference type="PANTHER" id="PTHR34408">
    <property type="entry name" value="FAMILY PROTEIN, PUTATIVE-RELATED"/>
    <property type="match status" value="1"/>
</dbReference>